<dbReference type="EMBL" id="AZLZ01001265">
    <property type="protein sequence ID" value="ETJ25276.1"/>
    <property type="molecule type" value="Genomic_DNA"/>
</dbReference>
<evidence type="ECO:0000313" key="3">
    <source>
        <dbReference type="Proteomes" id="UP000018853"/>
    </source>
</evidence>
<feature type="transmembrane region" description="Helical" evidence="1">
    <location>
        <begin position="7"/>
        <end position="26"/>
    </location>
</feature>
<evidence type="ECO:0000313" key="2">
    <source>
        <dbReference type="EMBL" id="ETJ25276.1"/>
    </source>
</evidence>
<name>W1X530_ECOLX</name>
<reference evidence="2 3" key="1">
    <citation type="submission" date="2013-12" db="EMBL/GenBank/DDBJ databases">
        <title>A Varibaculum cambriense genome reconstructed from a premature infant gut community with otherwise low bacterial novelty that shifts toward anaerobic metabolism during the third week of life.</title>
        <authorList>
            <person name="Brown C.T."/>
            <person name="Sharon I."/>
            <person name="Thomas B.C."/>
            <person name="Castelle C.J."/>
            <person name="Morowitz M.J."/>
            <person name="Banfield J.F."/>
        </authorList>
    </citation>
    <scope>NUCLEOTIDE SEQUENCE [LARGE SCALE GENOMIC DNA]</scope>
    <source>
        <strain evidence="3">DORA_A_5_14_21</strain>
    </source>
</reference>
<dbReference type="Proteomes" id="UP000018853">
    <property type="component" value="Unassembled WGS sequence"/>
</dbReference>
<sequence length="53" mass="6017">MFGIIKLTIHTITGMWLSIVLFKLMTNGWGGFYFQCCVLSLVFLTVSWLLSGE</sequence>
<organism evidence="2 3">
    <name type="scientific">Escherichia coli DORA_A_5_14_21</name>
    <dbReference type="NCBI Taxonomy" id="1403943"/>
    <lineage>
        <taxon>Bacteria</taxon>
        <taxon>Pseudomonadati</taxon>
        <taxon>Pseudomonadota</taxon>
        <taxon>Gammaproteobacteria</taxon>
        <taxon>Enterobacterales</taxon>
        <taxon>Enterobacteriaceae</taxon>
        <taxon>Escherichia</taxon>
    </lineage>
</organism>
<feature type="transmembrane region" description="Helical" evidence="1">
    <location>
        <begin position="32"/>
        <end position="50"/>
    </location>
</feature>
<accession>W1X530</accession>
<keyword evidence="1" id="KW-0472">Membrane</keyword>
<dbReference type="AlphaFoldDB" id="W1X530"/>
<proteinExistence type="predicted"/>
<comment type="caution">
    <text evidence="2">The sequence shown here is derived from an EMBL/GenBank/DDBJ whole genome shotgun (WGS) entry which is preliminary data.</text>
</comment>
<feature type="non-terminal residue" evidence="2">
    <location>
        <position position="53"/>
    </location>
</feature>
<keyword evidence="1" id="KW-1133">Transmembrane helix</keyword>
<protein>
    <submittedName>
        <fullName evidence="2">Uncharacterized protein</fullName>
    </submittedName>
</protein>
<evidence type="ECO:0000256" key="1">
    <source>
        <dbReference type="SAM" id="Phobius"/>
    </source>
</evidence>
<keyword evidence="1" id="KW-0812">Transmembrane</keyword>
<gene>
    <name evidence="2" type="ORF">Q609_ECAC01265G0001</name>
</gene>